<organism evidence="1 2">
    <name type="scientific">Laetiporus sulphureus 93-53</name>
    <dbReference type="NCBI Taxonomy" id="1314785"/>
    <lineage>
        <taxon>Eukaryota</taxon>
        <taxon>Fungi</taxon>
        <taxon>Dikarya</taxon>
        <taxon>Basidiomycota</taxon>
        <taxon>Agaricomycotina</taxon>
        <taxon>Agaricomycetes</taxon>
        <taxon>Polyporales</taxon>
        <taxon>Laetiporus</taxon>
    </lineage>
</organism>
<reference evidence="1 2" key="1">
    <citation type="journal article" date="2016" name="Mol. Biol. Evol.">
        <title>Comparative Genomics of Early-Diverging Mushroom-Forming Fungi Provides Insights into the Origins of Lignocellulose Decay Capabilities.</title>
        <authorList>
            <person name="Nagy L.G."/>
            <person name="Riley R."/>
            <person name="Tritt A."/>
            <person name="Adam C."/>
            <person name="Daum C."/>
            <person name="Floudas D."/>
            <person name="Sun H."/>
            <person name="Yadav J.S."/>
            <person name="Pangilinan J."/>
            <person name="Larsson K.H."/>
            <person name="Matsuura K."/>
            <person name="Barry K."/>
            <person name="Labutti K."/>
            <person name="Kuo R."/>
            <person name="Ohm R.A."/>
            <person name="Bhattacharya S.S."/>
            <person name="Shirouzu T."/>
            <person name="Yoshinaga Y."/>
            <person name="Martin F.M."/>
            <person name="Grigoriev I.V."/>
            <person name="Hibbett D.S."/>
        </authorList>
    </citation>
    <scope>NUCLEOTIDE SEQUENCE [LARGE SCALE GENOMIC DNA]</scope>
    <source>
        <strain evidence="1 2">93-53</strain>
    </source>
</reference>
<dbReference type="InParanoid" id="A0A165HX15"/>
<dbReference type="Proteomes" id="UP000076871">
    <property type="component" value="Unassembled WGS sequence"/>
</dbReference>
<dbReference type="EMBL" id="KV427606">
    <property type="protein sequence ID" value="KZT12301.1"/>
    <property type="molecule type" value="Genomic_DNA"/>
</dbReference>
<accession>A0A165HX15</accession>
<gene>
    <name evidence="1" type="ORF">LAESUDRAFT_720253</name>
</gene>
<dbReference type="GeneID" id="63824809"/>
<evidence type="ECO:0000313" key="1">
    <source>
        <dbReference type="EMBL" id="KZT12301.1"/>
    </source>
</evidence>
<keyword evidence="2" id="KW-1185">Reference proteome</keyword>
<proteinExistence type="predicted"/>
<protein>
    <submittedName>
        <fullName evidence="1">Uncharacterized protein</fullName>
    </submittedName>
</protein>
<dbReference type="RefSeq" id="XP_040769949.1">
    <property type="nucleotide sequence ID" value="XM_040907780.1"/>
</dbReference>
<sequence>MSQYLRLSSRSLQRSQSDVRLASGFVDGGTCWYYAFKAERRSSCIIKSRASESRPVSQLSLAERQRPIVLGILDSVCSAARVERSSQHAIYKRYAAVESRRASPPCSSSSVFIPSGYADLSRRQDACPAQQSVTCRRAHNPHARICNGEMASYMR</sequence>
<name>A0A165HX15_9APHY</name>
<evidence type="ECO:0000313" key="2">
    <source>
        <dbReference type="Proteomes" id="UP000076871"/>
    </source>
</evidence>
<dbReference type="AlphaFoldDB" id="A0A165HX15"/>